<dbReference type="GO" id="GO:0046872">
    <property type="term" value="F:metal ion binding"/>
    <property type="evidence" value="ECO:0007669"/>
    <property type="project" value="UniProtKB-KW"/>
</dbReference>
<dbReference type="NCBIfam" id="NF045767">
    <property type="entry name" value="RuberyRbr"/>
    <property type="match status" value="1"/>
</dbReference>
<feature type="domain" description="Ferritin-like diiron" evidence="6">
    <location>
        <begin position="14"/>
        <end position="160"/>
    </location>
</feature>
<dbReference type="InterPro" id="IPR048574">
    <property type="entry name" value="RUBY_RBDX"/>
</dbReference>
<keyword evidence="3" id="KW-0479">Metal-binding</keyword>
<dbReference type="SUPFAM" id="SSF47240">
    <property type="entry name" value="Ferritin-like"/>
    <property type="match status" value="1"/>
</dbReference>
<evidence type="ECO:0000256" key="5">
    <source>
        <dbReference type="ARBA" id="ARBA00023004"/>
    </source>
</evidence>
<gene>
    <name evidence="7" type="primary">rbr_32</name>
    <name evidence="7" type="ORF">SDC9_150102</name>
</gene>
<evidence type="ECO:0000256" key="2">
    <source>
        <dbReference type="ARBA" id="ARBA00022448"/>
    </source>
</evidence>
<sequence length="209" mass="23466">MITLTPEKNSLIQGLKGTQTEENIMRAFAGESQARNRYTFAAEKAKKAKLHVIEAVFQFTASQELAHAKVFYDFLKDSNGGTIFVDGGYPVELYEDMYSLLSAAQHDEYQEHDEIYKNFGEIAEREGFAGVAQTFKEIAKIEKSHGSRFGQFAQLVKESKLFVSDVSTGFVCLNCGHVYTGTEVPEQCPVCKHDRGFFIRAEMLPYGAF</sequence>
<evidence type="ECO:0000259" key="6">
    <source>
        <dbReference type="PROSITE" id="PS50905"/>
    </source>
</evidence>
<name>A0A645ELK1_9ZZZZ</name>
<dbReference type="InterPro" id="IPR009040">
    <property type="entry name" value="Ferritin-like_diiron"/>
</dbReference>
<dbReference type="InterPro" id="IPR012347">
    <property type="entry name" value="Ferritin-like"/>
</dbReference>
<dbReference type="Gene3D" id="1.20.1260.10">
    <property type="match status" value="1"/>
</dbReference>
<dbReference type="CDD" id="cd01041">
    <property type="entry name" value="Rubrerythrin"/>
    <property type="match status" value="1"/>
</dbReference>
<evidence type="ECO:0000256" key="3">
    <source>
        <dbReference type="ARBA" id="ARBA00022723"/>
    </source>
</evidence>
<keyword evidence="5" id="KW-0408">Iron</keyword>
<keyword evidence="4" id="KW-0249">Electron transport</keyword>
<evidence type="ECO:0000256" key="4">
    <source>
        <dbReference type="ARBA" id="ARBA00022982"/>
    </source>
</evidence>
<evidence type="ECO:0000256" key="1">
    <source>
        <dbReference type="ARBA" id="ARBA00001965"/>
    </source>
</evidence>
<dbReference type="Pfam" id="PF21349">
    <property type="entry name" value="RUBY_RBDX"/>
    <property type="match status" value="1"/>
</dbReference>
<accession>A0A645ELK1</accession>
<keyword evidence="2" id="KW-0813">Transport</keyword>
<protein>
    <submittedName>
        <fullName evidence="7">Rubrerythrin</fullName>
    </submittedName>
</protein>
<evidence type="ECO:0000313" key="7">
    <source>
        <dbReference type="EMBL" id="MPN02881.1"/>
    </source>
</evidence>
<dbReference type="Pfam" id="PF02915">
    <property type="entry name" value="Rubrerythrin"/>
    <property type="match status" value="1"/>
</dbReference>
<comment type="caution">
    <text evidence="7">The sequence shown here is derived from an EMBL/GenBank/DDBJ whole genome shotgun (WGS) entry which is preliminary data.</text>
</comment>
<dbReference type="PANTHER" id="PTHR43865:SF1">
    <property type="entry name" value="RUBRERYTHRIN-RELATED"/>
    <property type="match status" value="1"/>
</dbReference>
<dbReference type="InterPro" id="IPR052364">
    <property type="entry name" value="Rubrerythrin"/>
</dbReference>
<dbReference type="Gene3D" id="2.20.28.10">
    <property type="match status" value="1"/>
</dbReference>
<organism evidence="7">
    <name type="scientific">bioreactor metagenome</name>
    <dbReference type="NCBI Taxonomy" id="1076179"/>
    <lineage>
        <taxon>unclassified sequences</taxon>
        <taxon>metagenomes</taxon>
        <taxon>ecological metagenomes</taxon>
    </lineage>
</organism>
<dbReference type="PROSITE" id="PS50905">
    <property type="entry name" value="FERRITIN_LIKE"/>
    <property type="match status" value="1"/>
</dbReference>
<dbReference type="AlphaFoldDB" id="A0A645ELK1"/>
<dbReference type="PANTHER" id="PTHR43865">
    <property type="entry name" value="RUBRERYTHRIN-RELATED"/>
    <property type="match status" value="1"/>
</dbReference>
<dbReference type="InterPro" id="IPR003251">
    <property type="entry name" value="Rr_diiron-bd_dom"/>
</dbReference>
<reference evidence="7" key="1">
    <citation type="submission" date="2019-08" db="EMBL/GenBank/DDBJ databases">
        <authorList>
            <person name="Kucharzyk K."/>
            <person name="Murdoch R.W."/>
            <person name="Higgins S."/>
            <person name="Loffler F."/>
        </authorList>
    </citation>
    <scope>NUCLEOTIDE SEQUENCE</scope>
</reference>
<dbReference type="InterPro" id="IPR009078">
    <property type="entry name" value="Ferritin-like_SF"/>
</dbReference>
<comment type="cofactor">
    <cofactor evidence="1">
        <name>Fe(3+)</name>
        <dbReference type="ChEBI" id="CHEBI:29034"/>
    </cofactor>
</comment>
<proteinExistence type="predicted"/>
<dbReference type="EMBL" id="VSSQ01048837">
    <property type="protein sequence ID" value="MPN02881.1"/>
    <property type="molecule type" value="Genomic_DNA"/>
</dbReference>
<dbReference type="SUPFAM" id="SSF57802">
    <property type="entry name" value="Rubredoxin-like"/>
    <property type="match status" value="1"/>
</dbReference>
<dbReference type="GO" id="GO:0016491">
    <property type="term" value="F:oxidoreductase activity"/>
    <property type="evidence" value="ECO:0007669"/>
    <property type="project" value="InterPro"/>
</dbReference>